<dbReference type="GO" id="GO:0008061">
    <property type="term" value="F:chitin binding"/>
    <property type="evidence" value="ECO:0007669"/>
    <property type="project" value="InterPro"/>
</dbReference>
<name>A0A182NME5_9DIPT</name>
<dbReference type="InterPro" id="IPR029070">
    <property type="entry name" value="Chitinase_insertion_sf"/>
</dbReference>
<dbReference type="InterPro" id="IPR001579">
    <property type="entry name" value="Glyco_hydro_18_chit_AS"/>
</dbReference>
<comment type="similarity">
    <text evidence="5">Belongs to the glycosyl hydrolase 18 family.</text>
</comment>
<keyword evidence="9" id="KW-1185">Reference proteome</keyword>
<dbReference type="Gene3D" id="3.20.20.80">
    <property type="entry name" value="Glycosidases"/>
    <property type="match status" value="1"/>
</dbReference>
<reference evidence="9" key="1">
    <citation type="submission" date="2013-03" db="EMBL/GenBank/DDBJ databases">
        <title>The Genome Sequence of Anopheles dirus WRAIR2.</title>
        <authorList>
            <consortium name="The Broad Institute Genomics Platform"/>
            <person name="Neafsey D.E."/>
            <person name="Walton C."/>
            <person name="Walker B."/>
            <person name="Young S.K."/>
            <person name="Zeng Q."/>
            <person name="Gargeya S."/>
            <person name="Fitzgerald M."/>
            <person name="Haas B."/>
            <person name="Abouelleil A."/>
            <person name="Allen A.W."/>
            <person name="Alvarado L."/>
            <person name="Arachchi H.M."/>
            <person name="Berlin A.M."/>
            <person name="Chapman S.B."/>
            <person name="Gainer-Dewar J."/>
            <person name="Goldberg J."/>
            <person name="Griggs A."/>
            <person name="Gujja S."/>
            <person name="Hansen M."/>
            <person name="Howarth C."/>
            <person name="Imamovic A."/>
            <person name="Ireland A."/>
            <person name="Larimer J."/>
            <person name="McCowan C."/>
            <person name="Murphy C."/>
            <person name="Pearson M."/>
            <person name="Poon T.W."/>
            <person name="Priest M."/>
            <person name="Roberts A."/>
            <person name="Saif S."/>
            <person name="Shea T."/>
            <person name="Sisk P."/>
            <person name="Sykes S."/>
            <person name="Wortman J."/>
            <person name="Nusbaum C."/>
            <person name="Birren B."/>
        </authorList>
    </citation>
    <scope>NUCLEOTIDE SEQUENCE [LARGE SCALE GENOMIC DNA]</scope>
    <source>
        <strain evidence="9">WRAIR2</strain>
    </source>
</reference>
<dbReference type="GO" id="GO:0005975">
    <property type="term" value="P:carbohydrate metabolic process"/>
    <property type="evidence" value="ECO:0007669"/>
    <property type="project" value="InterPro"/>
</dbReference>
<dbReference type="GO" id="GO:0004568">
    <property type="term" value="F:chitinase activity"/>
    <property type="evidence" value="ECO:0007669"/>
    <property type="project" value="TreeGrafter"/>
</dbReference>
<dbReference type="Pfam" id="PF00704">
    <property type="entry name" value="Glyco_hydro_18"/>
    <property type="match status" value="1"/>
</dbReference>
<dbReference type="InterPro" id="IPR017853">
    <property type="entry name" value="GH"/>
</dbReference>
<evidence type="ECO:0000256" key="6">
    <source>
        <dbReference type="SAM" id="SignalP"/>
    </source>
</evidence>
<dbReference type="AlphaFoldDB" id="A0A182NME5"/>
<keyword evidence="2 4" id="KW-0378">Hydrolase</keyword>
<dbReference type="GO" id="GO:0005576">
    <property type="term" value="C:extracellular region"/>
    <property type="evidence" value="ECO:0007669"/>
    <property type="project" value="TreeGrafter"/>
</dbReference>
<protein>
    <recommendedName>
        <fullName evidence="7">GH18 domain-containing protein</fullName>
    </recommendedName>
</protein>
<dbReference type="FunFam" id="3.10.50.10:FF:000008">
    <property type="entry name" value="Chitinase 11"/>
    <property type="match status" value="1"/>
</dbReference>
<dbReference type="InterPro" id="IPR011583">
    <property type="entry name" value="Chitinase_II/V-like_cat"/>
</dbReference>
<dbReference type="SUPFAM" id="SSF51445">
    <property type="entry name" value="(Trans)glycosidases"/>
    <property type="match status" value="1"/>
</dbReference>
<dbReference type="SMART" id="SM00636">
    <property type="entry name" value="Glyco_18"/>
    <property type="match status" value="1"/>
</dbReference>
<evidence type="ECO:0000313" key="9">
    <source>
        <dbReference type="Proteomes" id="UP000075884"/>
    </source>
</evidence>
<dbReference type="FunFam" id="3.20.20.80:FF:000149">
    <property type="entry name" value="Chitinase, putative"/>
    <property type="match status" value="1"/>
</dbReference>
<sequence>MQPLQSLRIGAILLWGLGVVVYGDTECPPKPYRVVCYLASWSNYREGSGAFNISYIVPDHCTHLVYTFAGLNIGGGIDSLDYYNDINVNKGYSKIVALKEENPCLKVLLAIGGWNEGSEKYSLMAEREATREAFADQTLRYLVHYGFDGLDIDWEYPTMRGGIPEDRENFVLLVQSLRARFAPRKKLLTAAVSASKQILQDGYDLPRLCEELDFINLMTYDYSSNVKATLDAPLYGDSSTGETIDTTIAYITKTGCPMGKFSLGITTHAKTYTVAPNRLMAPGINAVGPGQPGPFTRSAGSLGYNELCEMLKPNRTAPSQWVVKSLAQNAVKYAYRDDQWMTFDGIETIGTKVKYAMDKKLGGIMFWTIDTDDFQGDCHSEAYPLLQTALRMLGYVKKVAQQRGQHPAIGHRSTVAATSTPVPVPVDQPVQATPEREYEQQVLVVKGNPSEEKLNDEIRKAIRALLGPEQSDQVQIRELKNEDELRRIAPGARPIGVRLVS</sequence>
<accession>A0A182NME5</accession>
<dbReference type="EnsemblMetazoa" id="ADIR008830-RA">
    <property type="protein sequence ID" value="ADIR008830-PA"/>
    <property type="gene ID" value="ADIR008830"/>
</dbReference>
<organism evidence="8 9">
    <name type="scientific">Anopheles dirus</name>
    <dbReference type="NCBI Taxonomy" id="7168"/>
    <lineage>
        <taxon>Eukaryota</taxon>
        <taxon>Metazoa</taxon>
        <taxon>Ecdysozoa</taxon>
        <taxon>Arthropoda</taxon>
        <taxon>Hexapoda</taxon>
        <taxon>Insecta</taxon>
        <taxon>Pterygota</taxon>
        <taxon>Neoptera</taxon>
        <taxon>Endopterygota</taxon>
        <taxon>Diptera</taxon>
        <taxon>Nematocera</taxon>
        <taxon>Culicoidea</taxon>
        <taxon>Culicidae</taxon>
        <taxon>Anophelinae</taxon>
        <taxon>Anopheles</taxon>
    </lineage>
</organism>
<dbReference type="PROSITE" id="PS51910">
    <property type="entry name" value="GH18_2"/>
    <property type="match status" value="1"/>
</dbReference>
<dbReference type="Gene3D" id="3.10.50.10">
    <property type="match status" value="1"/>
</dbReference>
<feature type="signal peptide" evidence="6">
    <location>
        <begin position="1"/>
        <end position="25"/>
    </location>
</feature>
<dbReference type="PANTHER" id="PTHR11177:SF403">
    <property type="entry name" value="CHITINASE 2-RELATED"/>
    <property type="match status" value="1"/>
</dbReference>
<reference evidence="8" key="2">
    <citation type="submission" date="2020-05" db="UniProtKB">
        <authorList>
            <consortium name="EnsemblMetazoa"/>
        </authorList>
    </citation>
    <scope>IDENTIFICATION</scope>
    <source>
        <strain evidence="8">WRAIR2</strain>
    </source>
</reference>
<evidence type="ECO:0000256" key="3">
    <source>
        <dbReference type="ARBA" id="ARBA00023295"/>
    </source>
</evidence>
<keyword evidence="3 4" id="KW-0326">Glycosidase</keyword>
<evidence type="ECO:0000259" key="7">
    <source>
        <dbReference type="PROSITE" id="PS51910"/>
    </source>
</evidence>
<feature type="domain" description="GH18" evidence="7">
    <location>
        <begin position="32"/>
        <end position="396"/>
    </location>
</feature>
<feature type="chain" id="PRO_5008130145" description="GH18 domain-containing protein" evidence="6">
    <location>
        <begin position="26"/>
        <end position="501"/>
    </location>
</feature>
<keyword evidence="1 6" id="KW-0732">Signal</keyword>
<evidence type="ECO:0000256" key="4">
    <source>
        <dbReference type="RuleBase" id="RU000489"/>
    </source>
</evidence>
<dbReference type="PROSITE" id="PS01095">
    <property type="entry name" value="GH18_1"/>
    <property type="match status" value="1"/>
</dbReference>
<dbReference type="STRING" id="7168.A0A182NME5"/>
<dbReference type="Proteomes" id="UP000075884">
    <property type="component" value="Unassembled WGS sequence"/>
</dbReference>
<dbReference type="InterPro" id="IPR050314">
    <property type="entry name" value="Glycosyl_Hydrlase_18"/>
</dbReference>
<dbReference type="InterPro" id="IPR001223">
    <property type="entry name" value="Glyco_hydro18_cat"/>
</dbReference>
<dbReference type="SUPFAM" id="SSF54556">
    <property type="entry name" value="Chitinase insertion domain"/>
    <property type="match status" value="1"/>
</dbReference>
<evidence type="ECO:0000256" key="1">
    <source>
        <dbReference type="ARBA" id="ARBA00022729"/>
    </source>
</evidence>
<evidence type="ECO:0000256" key="2">
    <source>
        <dbReference type="ARBA" id="ARBA00022801"/>
    </source>
</evidence>
<evidence type="ECO:0000256" key="5">
    <source>
        <dbReference type="RuleBase" id="RU004453"/>
    </source>
</evidence>
<dbReference type="GO" id="GO:0006032">
    <property type="term" value="P:chitin catabolic process"/>
    <property type="evidence" value="ECO:0007669"/>
    <property type="project" value="TreeGrafter"/>
</dbReference>
<proteinExistence type="inferred from homology"/>
<evidence type="ECO:0000313" key="8">
    <source>
        <dbReference type="EnsemblMetazoa" id="ADIR008830-PA"/>
    </source>
</evidence>
<dbReference type="VEuPathDB" id="VectorBase:ADIR008830"/>
<dbReference type="PANTHER" id="PTHR11177">
    <property type="entry name" value="CHITINASE"/>
    <property type="match status" value="1"/>
</dbReference>